<gene>
    <name evidence="19" type="ORF">SDRG_16935</name>
</gene>
<dbReference type="InterPro" id="IPR001547">
    <property type="entry name" value="Glyco_hydro_5"/>
</dbReference>
<evidence type="ECO:0000256" key="7">
    <source>
        <dbReference type="ARBA" id="ARBA00022989"/>
    </source>
</evidence>
<dbReference type="AlphaFoldDB" id="T0PII2"/>
<evidence type="ECO:0000256" key="9">
    <source>
        <dbReference type="ARBA" id="ARBA00023180"/>
    </source>
</evidence>
<keyword evidence="10" id="KW-0326">Glycosidase</keyword>
<dbReference type="PANTHER" id="PTHR31297">
    <property type="entry name" value="GLUCAN ENDO-1,6-BETA-GLUCOSIDASE B"/>
    <property type="match status" value="1"/>
</dbReference>
<dbReference type="GO" id="GO:0005886">
    <property type="term" value="C:plasma membrane"/>
    <property type="evidence" value="ECO:0007669"/>
    <property type="project" value="UniProtKB-SubCell"/>
</dbReference>
<dbReference type="GO" id="GO:0005576">
    <property type="term" value="C:extracellular region"/>
    <property type="evidence" value="ECO:0007669"/>
    <property type="project" value="TreeGrafter"/>
</dbReference>
<dbReference type="eggNOG" id="ENOG502QVAC">
    <property type="taxonomic scope" value="Eukaryota"/>
</dbReference>
<evidence type="ECO:0000256" key="12">
    <source>
        <dbReference type="ARBA" id="ARBA00036824"/>
    </source>
</evidence>
<evidence type="ECO:0000259" key="18">
    <source>
        <dbReference type="SMART" id="SM00458"/>
    </source>
</evidence>
<keyword evidence="9" id="KW-0325">Glycoprotein</keyword>
<dbReference type="GO" id="GO:0009251">
    <property type="term" value="P:glucan catabolic process"/>
    <property type="evidence" value="ECO:0007669"/>
    <property type="project" value="TreeGrafter"/>
</dbReference>
<dbReference type="InterPro" id="IPR000772">
    <property type="entry name" value="Ricin_B_lectin"/>
</dbReference>
<comment type="catalytic activity">
    <reaction evidence="12">
        <text>Successive hydrolysis of beta-D-glucose units from the non-reducing ends of (1-&gt;3)-beta-D-glucans, releasing alpha-glucose.</text>
        <dbReference type="EC" id="3.2.1.58"/>
    </reaction>
</comment>
<dbReference type="GO" id="GO:0004338">
    <property type="term" value="F:glucan exo-1,3-beta-glucosidase activity"/>
    <property type="evidence" value="ECO:0007669"/>
    <property type="project" value="UniProtKB-EC"/>
</dbReference>
<dbReference type="Pfam" id="PF00150">
    <property type="entry name" value="Cellulase"/>
    <property type="match status" value="1"/>
</dbReference>
<evidence type="ECO:0000256" key="8">
    <source>
        <dbReference type="ARBA" id="ARBA00023136"/>
    </source>
</evidence>
<organism evidence="19 20">
    <name type="scientific">Saprolegnia diclina (strain VS20)</name>
    <dbReference type="NCBI Taxonomy" id="1156394"/>
    <lineage>
        <taxon>Eukaryota</taxon>
        <taxon>Sar</taxon>
        <taxon>Stramenopiles</taxon>
        <taxon>Oomycota</taxon>
        <taxon>Saprolegniomycetes</taxon>
        <taxon>Saprolegniales</taxon>
        <taxon>Saprolegniaceae</taxon>
        <taxon>Saprolegnia</taxon>
    </lineage>
</organism>
<keyword evidence="8" id="KW-0472">Membrane</keyword>
<dbReference type="Gene3D" id="2.80.10.50">
    <property type="match status" value="2"/>
</dbReference>
<dbReference type="OMA" id="LATDENW"/>
<dbReference type="VEuPathDB" id="FungiDB:SDRG_16935"/>
<dbReference type="OrthoDB" id="62120at2759"/>
<dbReference type="GeneID" id="19957662"/>
<dbReference type="PANTHER" id="PTHR31297:SF34">
    <property type="entry name" value="GLUCAN 1,3-BETA-GLUCOSIDASE 2"/>
    <property type="match status" value="1"/>
</dbReference>
<feature type="domain" description="Ricin B lectin" evidence="18">
    <location>
        <begin position="551"/>
        <end position="670"/>
    </location>
</feature>
<feature type="signal peptide" evidence="17">
    <location>
        <begin position="1"/>
        <end position="20"/>
    </location>
</feature>
<accession>T0PII2</accession>
<dbReference type="GO" id="GO:0009986">
    <property type="term" value="C:cell surface"/>
    <property type="evidence" value="ECO:0007669"/>
    <property type="project" value="TreeGrafter"/>
</dbReference>
<evidence type="ECO:0000256" key="1">
    <source>
        <dbReference type="ARBA" id="ARBA00004401"/>
    </source>
</evidence>
<dbReference type="InterPro" id="IPR035992">
    <property type="entry name" value="Ricin_B-like_lectins"/>
</dbReference>
<dbReference type="InterPro" id="IPR050386">
    <property type="entry name" value="Glycosyl_hydrolase_5"/>
</dbReference>
<evidence type="ECO:0000313" key="20">
    <source>
        <dbReference type="Proteomes" id="UP000030762"/>
    </source>
</evidence>
<sequence>MQPLLRCLVALALLSATVVGHIQVDVRARKVPLRGVNLGGWLVAENWMTQDASIWNDVPNHECEHGEYHAMKALGHKGQAAFERHRSTFITEADVEAVAAAKFNTVRVPVGYWIQGCDHIKDDTIKKQCSVYAENGLSYLDALVKKWALKHNVAVLISLHGAPGSQNGKDHSGVVDGIQWGDEATVAATKTFAHFLIDRYQHEPAFLGLGLLNEPSADLDLKVLKQYYNDMYHELRAKTDCILVMMPQLQLQLTGQLEDLDKSMTNVWVEWHPYLIWGYEDYDEDKLLHKNGVDDLTKRISSWKGHPLLFGEWSFVTANGTFKKLDAFQPFMRKMLNTMNAAGAGWTYWTWKVAGDDTMYDGQNRWSMRQMLHRLPHDASNDTSSYNNAAVLSFKSGANVTVATSMLATDENWVAFFGPPPVERWAYDTNTQQLRSSVSGLCLDASYGTTSAYAALDIKGYPCQRINYNQKWIFRNHQLVYRPNSKCLAASTKMSLTLVDCDTSSPDQTLHIISDGTDSSKDGSKNSSGKNDSSSRSHDGSSSGSHDDDRPAPVRIFLNSTGARLVLYRNETVQFRARKYPYDGGVWLLRTTDGLLKHSASSLCLQSDDDTKRVALAACDDNDMSMQWAYDEKTLRLTHGDGASCLDARRPMQPTIAKCSRATSQRFSLQPTDQSST</sequence>
<keyword evidence="3" id="KW-1003">Cell membrane</keyword>
<name>T0PII2_SAPDV</name>
<dbReference type="SUPFAM" id="SSF50370">
    <property type="entry name" value="Ricin B-like lectins"/>
    <property type="match status" value="2"/>
</dbReference>
<dbReference type="PROSITE" id="PS50231">
    <property type="entry name" value="RICIN_B_LECTIN"/>
    <property type="match status" value="2"/>
</dbReference>
<keyword evidence="20" id="KW-1185">Reference proteome</keyword>
<dbReference type="RefSeq" id="XP_008621383.1">
    <property type="nucleotide sequence ID" value="XM_008623161.1"/>
</dbReference>
<evidence type="ECO:0000256" key="10">
    <source>
        <dbReference type="ARBA" id="ARBA00023295"/>
    </source>
</evidence>
<proteinExistence type="inferred from homology"/>
<keyword evidence="5" id="KW-0378">Hydrolase</keyword>
<evidence type="ECO:0000256" key="2">
    <source>
        <dbReference type="ARBA" id="ARBA00005641"/>
    </source>
</evidence>
<evidence type="ECO:0000256" key="17">
    <source>
        <dbReference type="SAM" id="SignalP"/>
    </source>
</evidence>
<comment type="subcellular location">
    <subcellularLocation>
        <location evidence="1">Cell membrane</location>
        <topology evidence="1">Single-pass type II membrane protein</topology>
    </subcellularLocation>
</comment>
<dbReference type="SUPFAM" id="SSF51445">
    <property type="entry name" value="(Trans)glycosidases"/>
    <property type="match status" value="1"/>
</dbReference>
<evidence type="ECO:0000313" key="19">
    <source>
        <dbReference type="EMBL" id="EQC25184.1"/>
    </source>
</evidence>
<feature type="region of interest" description="Disordered" evidence="16">
    <location>
        <begin position="510"/>
        <end position="553"/>
    </location>
</feature>
<evidence type="ECO:0000256" key="14">
    <source>
        <dbReference type="ARBA" id="ARBA00038929"/>
    </source>
</evidence>
<keyword evidence="11" id="KW-0961">Cell wall biogenesis/degradation</keyword>
<comment type="function">
    <text evidence="13">Glucosidase involved in the degradation of cellulosic biomass. Active on lichenan.</text>
</comment>
<dbReference type="Proteomes" id="UP000030762">
    <property type="component" value="Unassembled WGS sequence"/>
</dbReference>
<dbReference type="Pfam" id="PF00652">
    <property type="entry name" value="Ricin_B_lectin"/>
    <property type="match status" value="2"/>
</dbReference>
<evidence type="ECO:0000256" key="6">
    <source>
        <dbReference type="ARBA" id="ARBA00022968"/>
    </source>
</evidence>
<feature type="chain" id="PRO_5004568724" description="glucan 1,3-beta-glucosidase" evidence="17">
    <location>
        <begin position="21"/>
        <end position="677"/>
    </location>
</feature>
<dbReference type="InParanoid" id="T0PII2"/>
<keyword evidence="7" id="KW-1133">Transmembrane helix</keyword>
<evidence type="ECO:0000256" key="3">
    <source>
        <dbReference type="ARBA" id="ARBA00022475"/>
    </source>
</evidence>
<evidence type="ECO:0000256" key="16">
    <source>
        <dbReference type="SAM" id="MobiDB-lite"/>
    </source>
</evidence>
<evidence type="ECO:0000256" key="4">
    <source>
        <dbReference type="ARBA" id="ARBA00022692"/>
    </source>
</evidence>
<evidence type="ECO:0000256" key="13">
    <source>
        <dbReference type="ARBA" id="ARBA00037126"/>
    </source>
</evidence>
<keyword evidence="4" id="KW-0812">Transmembrane</keyword>
<dbReference type="SMART" id="SM00458">
    <property type="entry name" value="RICIN"/>
    <property type="match status" value="2"/>
</dbReference>
<evidence type="ECO:0000256" key="11">
    <source>
        <dbReference type="ARBA" id="ARBA00023316"/>
    </source>
</evidence>
<comment type="similarity">
    <text evidence="2">Belongs to the glycosyl hydrolase 5 (cellulase A) family.</text>
</comment>
<feature type="compositionally biased region" description="Basic and acidic residues" evidence="16">
    <location>
        <begin position="533"/>
        <end position="552"/>
    </location>
</feature>
<dbReference type="EC" id="3.2.1.58" evidence="14"/>
<dbReference type="InterPro" id="IPR017853">
    <property type="entry name" value="GH"/>
</dbReference>
<protein>
    <recommendedName>
        <fullName evidence="14">glucan 1,3-beta-glucosidase</fullName>
        <ecNumber evidence="14">3.2.1.58</ecNumber>
    </recommendedName>
    <alternativeName>
        <fullName evidence="15">Exo-1,3-beta-glucanase D</fullName>
    </alternativeName>
</protein>
<dbReference type="Gene3D" id="3.20.20.80">
    <property type="entry name" value="Glycosidases"/>
    <property type="match status" value="1"/>
</dbReference>
<reference evidence="19 20" key="1">
    <citation type="submission" date="2012-04" db="EMBL/GenBank/DDBJ databases">
        <title>The Genome Sequence of Saprolegnia declina VS20.</title>
        <authorList>
            <consortium name="The Broad Institute Genome Sequencing Platform"/>
            <person name="Russ C."/>
            <person name="Nusbaum C."/>
            <person name="Tyler B."/>
            <person name="van West P."/>
            <person name="Dieguez-Uribeondo J."/>
            <person name="de Bruijn I."/>
            <person name="Tripathy S."/>
            <person name="Jiang R."/>
            <person name="Young S.K."/>
            <person name="Zeng Q."/>
            <person name="Gargeya S."/>
            <person name="Fitzgerald M."/>
            <person name="Haas B."/>
            <person name="Abouelleil A."/>
            <person name="Alvarado L."/>
            <person name="Arachchi H.M."/>
            <person name="Berlin A."/>
            <person name="Chapman S.B."/>
            <person name="Goldberg J."/>
            <person name="Griggs A."/>
            <person name="Gujja S."/>
            <person name="Hansen M."/>
            <person name="Howarth C."/>
            <person name="Imamovic A."/>
            <person name="Larimer J."/>
            <person name="McCowen C."/>
            <person name="Montmayeur A."/>
            <person name="Murphy C."/>
            <person name="Neiman D."/>
            <person name="Pearson M."/>
            <person name="Priest M."/>
            <person name="Roberts A."/>
            <person name="Saif S."/>
            <person name="Shea T."/>
            <person name="Sisk P."/>
            <person name="Sykes S."/>
            <person name="Wortman J."/>
            <person name="Nusbaum C."/>
            <person name="Birren B."/>
        </authorList>
    </citation>
    <scope>NUCLEOTIDE SEQUENCE [LARGE SCALE GENOMIC DNA]</scope>
    <source>
        <strain evidence="19 20">VS20</strain>
    </source>
</reference>
<evidence type="ECO:0000256" key="5">
    <source>
        <dbReference type="ARBA" id="ARBA00022801"/>
    </source>
</evidence>
<dbReference type="GO" id="GO:0071555">
    <property type="term" value="P:cell wall organization"/>
    <property type="evidence" value="ECO:0007669"/>
    <property type="project" value="UniProtKB-KW"/>
</dbReference>
<feature type="domain" description="Ricin B lectin" evidence="18">
    <location>
        <begin position="388"/>
        <end position="513"/>
    </location>
</feature>
<evidence type="ECO:0000256" key="15">
    <source>
        <dbReference type="ARBA" id="ARBA00041260"/>
    </source>
</evidence>
<dbReference type="EMBL" id="JH767295">
    <property type="protein sequence ID" value="EQC25184.1"/>
    <property type="molecule type" value="Genomic_DNA"/>
</dbReference>
<keyword evidence="17" id="KW-0732">Signal</keyword>
<dbReference type="STRING" id="1156394.T0PII2"/>
<keyword evidence="6" id="KW-0735">Signal-anchor</keyword>